<protein>
    <submittedName>
        <fullName evidence="2">Uncharacterized protein</fullName>
    </submittedName>
</protein>
<comment type="caution">
    <text evidence="2">The sequence shown here is derived from an EMBL/GenBank/DDBJ whole genome shotgun (WGS) entry which is preliminary data.</text>
</comment>
<evidence type="ECO:0000313" key="3">
    <source>
        <dbReference type="Proteomes" id="UP000676336"/>
    </source>
</evidence>
<feature type="region of interest" description="Disordered" evidence="1">
    <location>
        <begin position="1"/>
        <end position="20"/>
    </location>
</feature>
<dbReference type="Proteomes" id="UP000676336">
    <property type="component" value="Unassembled WGS sequence"/>
</dbReference>
<dbReference type="AlphaFoldDB" id="A0A8S2YHG9"/>
<proteinExistence type="predicted"/>
<organism evidence="2 3">
    <name type="scientific">Rotaria magnacalcarata</name>
    <dbReference type="NCBI Taxonomy" id="392030"/>
    <lineage>
        <taxon>Eukaryota</taxon>
        <taxon>Metazoa</taxon>
        <taxon>Spiralia</taxon>
        <taxon>Gnathifera</taxon>
        <taxon>Rotifera</taxon>
        <taxon>Eurotatoria</taxon>
        <taxon>Bdelloidea</taxon>
        <taxon>Philodinida</taxon>
        <taxon>Philodinidae</taxon>
        <taxon>Rotaria</taxon>
    </lineage>
</organism>
<feature type="non-terminal residue" evidence="2">
    <location>
        <position position="75"/>
    </location>
</feature>
<evidence type="ECO:0000313" key="2">
    <source>
        <dbReference type="EMBL" id="CAF4562793.1"/>
    </source>
</evidence>
<reference evidence="2" key="1">
    <citation type="submission" date="2021-02" db="EMBL/GenBank/DDBJ databases">
        <authorList>
            <person name="Nowell W R."/>
        </authorList>
    </citation>
    <scope>NUCLEOTIDE SEQUENCE</scope>
</reference>
<name>A0A8S2YHG9_9BILA</name>
<feature type="compositionally biased region" description="Polar residues" evidence="1">
    <location>
        <begin position="8"/>
        <end position="20"/>
    </location>
</feature>
<gene>
    <name evidence="2" type="ORF">SMN809_LOCUS37515</name>
</gene>
<evidence type="ECO:0000256" key="1">
    <source>
        <dbReference type="SAM" id="MobiDB-lite"/>
    </source>
</evidence>
<accession>A0A8S2YHG9</accession>
<dbReference type="EMBL" id="CAJOBI010095491">
    <property type="protein sequence ID" value="CAF4562793.1"/>
    <property type="molecule type" value="Genomic_DNA"/>
</dbReference>
<sequence length="75" mass="8402">MSNDKKSFTTTPNNESHNFDQSFALESFQSNVSVPSQYSSQKIPRNKVSAVSESSEFAANQRKQIINHFTTLNSS</sequence>